<evidence type="ECO:0000256" key="1">
    <source>
        <dbReference type="ARBA" id="ARBA00003041"/>
    </source>
</evidence>
<comment type="caution">
    <text evidence="10">The sequence shown here is derived from an EMBL/GenBank/DDBJ whole genome shotgun (WGS) entry which is preliminary data.</text>
</comment>
<keyword evidence="4" id="KW-0813">Transport</keyword>
<dbReference type="InterPro" id="IPR018035">
    <property type="entry name" value="Flagellar_FliH/T3SS_HrpE"/>
</dbReference>
<name>A0ABU0MHB0_9PROT</name>
<sequence length="257" mass="27615">MSVRKFLFDESFDVDAVPRMTHVDDDDLLPEADLHLPPAPEEPPPPPAPTFGEEELAAAHARGYEEGVAAGKSEGTAAGYGKGFTEGMTAGQNTGYERGKKEIEATVNNRIANALAQIADGVAGLLAEREAGNASRSEQPLHLAVAIVRKLLPEWTRRGGMVEVEGMVRVCLTDLIDEPRLVIRVADNMMDLVREHLDQTIGSRGFGAKLMVIGDPSIAPGGCRIEWAEGGMERDTAQLIAEIEQRIAHMLEASAPA</sequence>
<evidence type="ECO:0000256" key="3">
    <source>
        <dbReference type="ARBA" id="ARBA00016507"/>
    </source>
</evidence>
<protein>
    <recommendedName>
        <fullName evidence="3">Flagellar assembly protein FliH</fullName>
    </recommendedName>
</protein>
<keyword evidence="10" id="KW-0282">Flagellum</keyword>
<evidence type="ECO:0000256" key="2">
    <source>
        <dbReference type="ARBA" id="ARBA00006602"/>
    </source>
</evidence>
<dbReference type="Pfam" id="PF02108">
    <property type="entry name" value="FliH"/>
    <property type="match status" value="1"/>
</dbReference>
<feature type="domain" description="Flagellar assembly protein FliH/Type III secretion system HrpE" evidence="9">
    <location>
        <begin position="115"/>
        <end position="230"/>
    </location>
</feature>
<comment type="function">
    <text evidence="1">Needed for flagellar regrowth and assembly.</text>
</comment>
<evidence type="ECO:0000256" key="7">
    <source>
        <dbReference type="ARBA" id="ARBA00023225"/>
    </source>
</evidence>
<keyword evidence="7" id="KW-1006">Bacterial flagellum protein export</keyword>
<feature type="region of interest" description="Disordered" evidence="8">
    <location>
        <begin position="29"/>
        <end position="48"/>
    </location>
</feature>
<evidence type="ECO:0000313" key="11">
    <source>
        <dbReference type="Proteomes" id="UP001244552"/>
    </source>
</evidence>
<evidence type="ECO:0000313" key="10">
    <source>
        <dbReference type="EMBL" id="MDQ0532845.1"/>
    </source>
</evidence>
<keyword evidence="6" id="KW-0653">Protein transport</keyword>
<evidence type="ECO:0000256" key="4">
    <source>
        <dbReference type="ARBA" id="ARBA00022448"/>
    </source>
</evidence>
<evidence type="ECO:0000256" key="5">
    <source>
        <dbReference type="ARBA" id="ARBA00022795"/>
    </source>
</evidence>
<dbReference type="RefSeq" id="WP_209980391.1">
    <property type="nucleotide sequence ID" value="NZ_JAGINO010000004.1"/>
</dbReference>
<accession>A0ABU0MHB0</accession>
<keyword evidence="10" id="KW-0966">Cell projection</keyword>
<reference evidence="10 11" key="1">
    <citation type="submission" date="2023-07" db="EMBL/GenBank/DDBJ databases">
        <title>Genomic Encyclopedia of Type Strains, Phase IV (KMG-IV): sequencing the most valuable type-strain genomes for metagenomic binning, comparative biology and taxonomic classification.</title>
        <authorList>
            <person name="Goeker M."/>
        </authorList>
    </citation>
    <scope>NUCLEOTIDE SEQUENCE [LARGE SCALE GENOMIC DNA]</scope>
    <source>
        <strain evidence="10 11">DSM 19922</strain>
    </source>
</reference>
<evidence type="ECO:0000256" key="6">
    <source>
        <dbReference type="ARBA" id="ARBA00022927"/>
    </source>
</evidence>
<dbReference type="InterPro" id="IPR051472">
    <property type="entry name" value="T3SS_Stator/FliH"/>
</dbReference>
<evidence type="ECO:0000259" key="9">
    <source>
        <dbReference type="Pfam" id="PF02108"/>
    </source>
</evidence>
<dbReference type="Proteomes" id="UP001244552">
    <property type="component" value="Unassembled WGS sequence"/>
</dbReference>
<keyword evidence="11" id="KW-1185">Reference proteome</keyword>
<proteinExistence type="inferred from homology"/>
<feature type="compositionally biased region" description="Pro residues" evidence="8">
    <location>
        <begin position="37"/>
        <end position="48"/>
    </location>
</feature>
<keyword evidence="5" id="KW-1005">Bacterial flagellum biogenesis</keyword>
<dbReference type="PANTHER" id="PTHR34982">
    <property type="entry name" value="YOP PROTEINS TRANSLOCATION PROTEIN L"/>
    <property type="match status" value="1"/>
</dbReference>
<evidence type="ECO:0000256" key="8">
    <source>
        <dbReference type="SAM" id="MobiDB-lite"/>
    </source>
</evidence>
<organism evidence="10 11">
    <name type="scientific">Azospirillum picis</name>
    <dbReference type="NCBI Taxonomy" id="488438"/>
    <lineage>
        <taxon>Bacteria</taxon>
        <taxon>Pseudomonadati</taxon>
        <taxon>Pseudomonadota</taxon>
        <taxon>Alphaproteobacteria</taxon>
        <taxon>Rhodospirillales</taxon>
        <taxon>Azospirillaceae</taxon>
        <taxon>Azospirillum</taxon>
    </lineage>
</organism>
<dbReference type="PANTHER" id="PTHR34982:SF1">
    <property type="entry name" value="FLAGELLAR ASSEMBLY PROTEIN FLIH"/>
    <property type="match status" value="1"/>
</dbReference>
<gene>
    <name evidence="10" type="ORF">QO018_001692</name>
</gene>
<dbReference type="EMBL" id="JAUSVU010000004">
    <property type="protein sequence ID" value="MDQ0532845.1"/>
    <property type="molecule type" value="Genomic_DNA"/>
</dbReference>
<keyword evidence="10" id="KW-0969">Cilium</keyword>
<comment type="similarity">
    <text evidence="2">Belongs to the FliH family.</text>
</comment>